<evidence type="ECO:0000313" key="4">
    <source>
        <dbReference type="Proteomes" id="UP001222932"/>
    </source>
</evidence>
<dbReference type="PANTHER" id="PTHR13169:SF0">
    <property type="entry name" value="UBIQUITIN-LIKE PROTEIN 3"/>
    <property type="match status" value="1"/>
</dbReference>
<dbReference type="InterPro" id="IPR029071">
    <property type="entry name" value="Ubiquitin-like_domsf"/>
</dbReference>
<dbReference type="Proteomes" id="UP001222932">
    <property type="component" value="Unassembled WGS sequence"/>
</dbReference>
<dbReference type="InterPro" id="IPR040015">
    <property type="entry name" value="UBL3-like"/>
</dbReference>
<proteinExistence type="predicted"/>
<dbReference type="SUPFAM" id="SSF54236">
    <property type="entry name" value="Ubiquitin-like"/>
    <property type="match status" value="1"/>
</dbReference>
<evidence type="ECO:0000256" key="1">
    <source>
        <dbReference type="SAM" id="MobiDB-lite"/>
    </source>
</evidence>
<gene>
    <name evidence="3" type="ORF">CspeluHIS016_0112690</name>
</gene>
<sequence length="152" mass="16574">MAAPTSQIAAPPATMSDSPTPKPKVHLRVLIISGKYHIFSFEPETTVGRVKELIWSMWPSEWTEPAQPPAPSWMKVLYSGRVLADGSTLLSNNLPVSNSNNNPTVVHLSVRSFSVDEVEDDKKHGAKRTTTRSSNGPPHAEEEVGGCKCVIQ</sequence>
<reference evidence="3" key="2">
    <citation type="submission" date="2023-06" db="EMBL/GenBank/DDBJ databases">
        <authorList>
            <person name="Kobayashi Y."/>
            <person name="Kayamori A."/>
            <person name="Aoki K."/>
            <person name="Shiwa Y."/>
            <person name="Fujita N."/>
            <person name="Sugita T."/>
            <person name="Iwasaki W."/>
            <person name="Tanaka N."/>
            <person name="Takashima M."/>
        </authorList>
    </citation>
    <scope>NUCLEOTIDE SEQUENCE</scope>
    <source>
        <strain evidence="3">HIS016</strain>
    </source>
</reference>
<name>A0AAD3YA54_9TREE</name>
<dbReference type="EMBL" id="BTCM01000001">
    <property type="protein sequence ID" value="GMK54683.1"/>
    <property type="molecule type" value="Genomic_DNA"/>
</dbReference>
<reference evidence="3" key="1">
    <citation type="journal article" date="2023" name="BMC Genomics">
        <title>Chromosome-level genome assemblies of Cutaneotrichosporon spp. (Trichosporonales, Basidiomycota) reveal imbalanced evolution between nucleotide sequences and chromosome synteny.</title>
        <authorList>
            <person name="Kobayashi Y."/>
            <person name="Kayamori A."/>
            <person name="Aoki K."/>
            <person name="Shiwa Y."/>
            <person name="Matsutani M."/>
            <person name="Fujita N."/>
            <person name="Sugita T."/>
            <person name="Iwasaki W."/>
            <person name="Tanaka N."/>
            <person name="Takashima M."/>
        </authorList>
    </citation>
    <scope>NUCLEOTIDE SEQUENCE</scope>
    <source>
        <strain evidence="3">HIS016</strain>
    </source>
</reference>
<dbReference type="InterPro" id="IPR039540">
    <property type="entry name" value="UBL3-like_ubiquitin_dom"/>
</dbReference>
<dbReference type="PROSITE" id="PS50053">
    <property type="entry name" value="UBIQUITIN_2"/>
    <property type="match status" value="1"/>
</dbReference>
<keyword evidence="4" id="KW-1185">Reference proteome</keyword>
<feature type="region of interest" description="Disordered" evidence="1">
    <location>
        <begin position="1"/>
        <end position="22"/>
    </location>
</feature>
<dbReference type="InterPro" id="IPR000626">
    <property type="entry name" value="Ubiquitin-like_dom"/>
</dbReference>
<dbReference type="PANTHER" id="PTHR13169">
    <property type="entry name" value="UBIQUITIN-LIKE PROTEIN 3 HCG-1 PROTEIN"/>
    <property type="match status" value="1"/>
</dbReference>
<feature type="domain" description="Ubiquitin-like" evidence="2">
    <location>
        <begin position="25"/>
        <end position="94"/>
    </location>
</feature>
<evidence type="ECO:0000313" key="3">
    <source>
        <dbReference type="EMBL" id="GMK54683.1"/>
    </source>
</evidence>
<evidence type="ECO:0000259" key="2">
    <source>
        <dbReference type="PROSITE" id="PS50053"/>
    </source>
</evidence>
<comment type="caution">
    <text evidence="3">The sequence shown here is derived from an EMBL/GenBank/DDBJ whole genome shotgun (WGS) entry which is preliminary data.</text>
</comment>
<dbReference type="Gene3D" id="3.10.20.90">
    <property type="entry name" value="Phosphatidylinositol 3-kinase Catalytic Subunit, Chain A, domain 1"/>
    <property type="match status" value="1"/>
</dbReference>
<feature type="region of interest" description="Disordered" evidence="1">
    <location>
        <begin position="117"/>
        <end position="152"/>
    </location>
</feature>
<protein>
    <recommendedName>
        <fullName evidence="2">Ubiquitin-like domain-containing protein</fullName>
    </recommendedName>
</protein>
<organism evidence="3 4">
    <name type="scientific">Cutaneotrichosporon spelunceum</name>
    <dbReference type="NCBI Taxonomy" id="1672016"/>
    <lineage>
        <taxon>Eukaryota</taxon>
        <taxon>Fungi</taxon>
        <taxon>Dikarya</taxon>
        <taxon>Basidiomycota</taxon>
        <taxon>Agaricomycotina</taxon>
        <taxon>Tremellomycetes</taxon>
        <taxon>Trichosporonales</taxon>
        <taxon>Trichosporonaceae</taxon>
        <taxon>Cutaneotrichosporon</taxon>
    </lineage>
</organism>
<dbReference type="AlphaFoldDB" id="A0AAD3YA54"/>
<accession>A0AAD3YA54</accession>
<dbReference type="Pfam" id="PF13881">
    <property type="entry name" value="Rad60-SLD_2"/>
    <property type="match status" value="1"/>
</dbReference>